<evidence type="ECO:0000256" key="1">
    <source>
        <dbReference type="ARBA" id="ARBA00022630"/>
    </source>
</evidence>
<dbReference type="InterPro" id="IPR030664">
    <property type="entry name" value="SdhA/FrdA/AprA"/>
</dbReference>
<dbReference type="InterPro" id="IPR015939">
    <property type="entry name" value="Fum_Rdtase/Succ_DH_flav-like_C"/>
</dbReference>
<dbReference type="PANTHER" id="PTHR11632:SF51">
    <property type="entry name" value="SUCCINATE DEHYDROGENASE [UBIQUINONE] FLAVOPROTEIN SUBUNIT, MITOCHONDRIAL"/>
    <property type="match status" value="1"/>
</dbReference>
<sequence length="549" mass="58418">MTDNAGKNQRPPVTAADGAVQYEADVLVIGGGPAGAWAAISAAANGARVVLADKGFCGTSGATAPAGTALWYVPPDEDARDRAKASRFTLGGELAEPAWMDRVLEQTWTNAQQLAEWGYPFPIDESGEQRRTSLQGPEYMRLMRKRVREAKVRILDHSPALELLVDEQGAVAGAAGVDRQADETWVVRAGAVVIATGGCAFLSNALGCNVLTGDGQLMAAEVGAALSGMEFSNAYGLGPAFSSVTKSLFYKWATFYYQDGSAIPGAGSAQGRGVIARTLQSQPVLACLDRADEQIQAWMRTAQPNFFLPFDRLGIDPFKQHFPVTLRLEGTVRGTGGLHLVDQTCATSVEGLYAAGDAATRELICGGFTGGGSHNAAWAMSSGFWAGAGAAGYARSRGRAGLRGRLLRAGGAGLRDTGGSAPYDSDAVIRSVQQEVFPTQRNWTRQADLLDDSLARLDALWHRVRGAAPARSALAAVRAREAAAMLATSRWMYRSAQQRTETRGMHRRHEHAALDPAQRHRLLSGGLDEVWIDRLALSSATVRTEGVTT</sequence>
<dbReference type="GO" id="GO:0050660">
    <property type="term" value="F:flavin adenine dinucleotide binding"/>
    <property type="evidence" value="ECO:0007669"/>
    <property type="project" value="TreeGrafter"/>
</dbReference>
<dbReference type="GO" id="GO:0009061">
    <property type="term" value="P:anaerobic respiration"/>
    <property type="evidence" value="ECO:0007669"/>
    <property type="project" value="TreeGrafter"/>
</dbReference>
<dbReference type="PRINTS" id="PR00411">
    <property type="entry name" value="PNDRDTASEI"/>
</dbReference>
<dbReference type="Pfam" id="PF02910">
    <property type="entry name" value="Succ_DH_flav_C"/>
    <property type="match status" value="1"/>
</dbReference>
<evidence type="ECO:0000256" key="3">
    <source>
        <dbReference type="PIRSR" id="PIRSR000171-1"/>
    </source>
</evidence>
<dbReference type="InterPro" id="IPR003953">
    <property type="entry name" value="FAD-dep_OxRdtase_2_FAD-bd"/>
</dbReference>
<dbReference type="SUPFAM" id="SSF51905">
    <property type="entry name" value="FAD/NAD(P)-binding domain"/>
    <property type="match status" value="1"/>
</dbReference>
<dbReference type="PIRSF" id="PIRSF000171">
    <property type="entry name" value="SDHA_APRA_LASPO"/>
    <property type="match status" value="1"/>
</dbReference>
<reference evidence="6" key="1">
    <citation type="submission" date="2022-08" db="EMBL/GenBank/DDBJ databases">
        <authorList>
            <person name="Kim S.-J."/>
        </authorList>
    </citation>
    <scope>NUCLEOTIDE SEQUENCE</scope>
    <source>
        <strain evidence="6">KJ</strain>
    </source>
</reference>
<keyword evidence="2" id="KW-0560">Oxidoreductase</keyword>
<feature type="active site" description="Proton acceptor" evidence="3">
    <location>
        <position position="272"/>
    </location>
</feature>
<organism evidence="6 7">
    <name type="scientific">Paraburkholderia fungorum</name>
    <dbReference type="NCBI Taxonomy" id="134537"/>
    <lineage>
        <taxon>Bacteria</taxon>
        <taxon>Pseudomonadati</taxon>
        <taxon>Pseudomonadota</taxon>
        <taxon>Betaproteobacteria</taxon>
        <taxon>Burkholderiales</taxon>
        <taxon>Burkholderiaceae</taxon>
        <taxon>Paraburkholderia</taxon>
    </lineage>
</organism>
<dbReference type="InterPro" id="IPR037099">
    <property type="entry name" value="Fum_R/Succ_DH_flav-like_C_sf"/>
</dbReference>
<dbReference type="Gene3D" id="1.20.58.100">
    <property type="entry name" value="Fumarate reductase/succinate dehydrogenase flavoprotein-like, C-terminal domain"/>
    <property type="match status" value="1"/>
</dbReference>
<evidence type="ECO:0000313" key="6">
    <source>
        <dbReference type="EMBL" id="MDT8842306.1"/>
    </source>
</evidence>
<gene>
    <name evidence="6" type="ORF">ParKJ_33270</name>
</gene>
<dbReference type="EMBL" id="JANSLM010000016">
    <property type="protein sequence ID" value="MDT8842306.1"/>
    <property type="molecule type" value="Genomic_DNA"/>
</dbReference>
<comment type="caution">
    <text evidence="6">The sequence shown here is derived from an EMBL/GenBank/DDBJ whole genome shotgun (WGS) entry which is preliminary data.</text>
</comment>
<dbReference type="Pfam" id="PF00890">
    <property type="entry name" value="FAD_binding_2"/>
    <property type="match status" value="1"/>
</dbReference>
<evidence type="ECO:0000256" key="2">
    <source>
        <dbReference type="ARBA" id="ARBA00023002"/>
    </source>
</evidence>
<protein>
    <submittedName>
        <fullName evidence="6">FAD-binding protein</fullName>
    </submittedName>
</protein>
<dbReference type="Gene3D" id="3.50.50.60">
    <property type="entry name" value="FAD/NAD(P)-binding domain"/>
    <property type="match status" value="1"/>
</dbReference>
<keyword evidence="1" id="KW-0285">Flavoprotein</keyword>
<evidence type="ECO:0000259" key="5">
    <source>
        <dbReference type="Pfam" id="PF02910"/>
    </source>
</evidence>
<dbReference type="AlphaFoldDB" id="A0AAP5UXT5"/>
<dbReference type="GO" id="GO:0005886">
    <property type="term" value="C:plasma membrane"/>
    <property type="evidence" value="ECO:0007669"/>
    <property type="project" value="TreeGrafter"/>
</dbReference>
<feature type="domain" description="Fumarate reductase/succinate dehydrogenase flavoprotein-like C-terminal" evidence="5">
    <location>
        <begin position="444"/>
        <end position="513"/>
    </location>
</feature>
<dbReference type="PRINTS" id="PR00368">
    <property type="entry name" value="FADPNR"/>
</dbReference>
<dbReference type="PANTHER" id="PTHR11632">
    <property type="entry name" value="SUCCINATE DEHYDROGENASE 2 FLAVOPROTEIN SUBUNIT"/>
    <property type="match status" value="1"/>
</dbReference>
<dbReference type="GO" id="GO:0000104">
    <property type="term" value="F:succinate dehydrogenase activity"/>
    <property type="evidence" value="ECO:0007669"/>
    <property type="project" value="TreeGrafter"/>
</dbReference>
<evidence type="ECO:0000313" key="7">
    <source>
        <dbReference type="Proteomes" id="UP001246473"/>
    </source>
</evidence>
<accession>A0AAP5UXT5</accession>
<proteinExistence type="predicted"/>
<feature type="domain" description="FAD-dependent oxidoreductase 2 FAD-binding" evidence="4">
    <location>
        <begin position="25"/>
        <end position="231"/>
    </location>
</feature>
<dbReference type="Proteomes" id="UP001246473">
    <property type="component" value="Unassembled WGS sequence"/>
</dbReference>
<dbReference type="SUPFAM" id="SSF46977">
    <property type="entry name" value="Succinate dehydrogenase/fumarate reductase flavoprotein C-terminal domain"/>
    <property type="match status" value="1"/>
</dbReference>
<evidence type="ECO:0000259" key="4">
    <source>
        <dbReference type="Pfam" id="PF00890"/>
    </source>
</evidence>
<dbReference type="InterPro" id="IPR036188">
    <property type="entry name" value="FAD/NAD-bd_sf"/>
</dbReference>
<name>A0AAP5UXT5_9BURK</name>
<dbReference type="GO" id="GO:0009055">
    <property type="term" value="F:electron transfer activity"/>
    <property type="evidence" value="ECO:0007669"/>
    <property type="project" value="TreeGrafter"/>
</dbReference>
<dbReference type="RefSeq" id="WP_106357495.1">
    <property type="nucleotide sequence ID" value="NZ_JANSLM010000016.1"/>
</dbReference>